<dbReference type="EMBL" id="JAEHOC010000003">
    <property type="protein sequence ID" value="KAG2443907.1"/>
    <property type="molecule type" value="Genomic_DNA"/>
</dbReference>
<dbReference type="AlphaFoldDB" id="A0A835WAS1"/>
<protein>
    <submittedName>
        <fullName evidence="2">Uncharacterized protein</fullName>
    </submittedName>
</protein>
<feature type="region of interest" description="Disordered" evidence="1">
    <location>
        <begin position="27"/>
        <end position="51"/>
    </location>
</feature>
<comment type="caution">
    <text evidence="2">The sequence shown here is derived from an EMBL/GenBank/DDBJ whole genome shotgun (WGS) entry which is preliminary data.</text>
</comment>
<dbReference type="Proteomes" id="UP000650467">
    <property type="component" value="Unassembled WGS sequence"/>
</dbReference>
<evidence type="ECO:0000313" key="3">
    <source>
        <dbReference type="Proteomes" id="UP000650467"/>
    </source>
</evidence>
<feature type="region of interest" description="Disordered" evidence="1">
    <location>
        <begin position="77"/>
        <end position="98"/>
    </location>
</feature>
<accession>A0A835WAS1</accession>
<name>A0A835WAS1_CHLIN</name>
<keyword evidence="3" id="KW-1185">Reference proteome</keyword>
<organism evidence="2 3">
    <name type="scientific">Chlamydomonas incerta</name>
    <dbReference type="NCBI Taxonomy" id="51695"/>
    <lineage>
        <taxon>Eukaryota</taxon>
        <taxon>Viridiplantae</taxon>
        <taxon>Chlorophyta</taxon>
        <taxon>core chlorophytes</taxon>
        <taxon>Chlorophyceae</taxon>
        <taxon>CS clade</taxon>
        <taxon>Chlamydomonadales</taxon>
        <taxon>Chlamydomonadaceae</taxon>
        <taxon>Chlamydomonas</taxon>
    </lineage>
</organism>
<gene>
    <name evidence="2" type="ORF">HXX76_002247</name>
</gene>
<evidence type="ECO:0000256" key="1">
    <source>
        <dbReference type="SAM" id="MobiDB-lite"/>
    </source>
</evidence>
<reference evidence="2" key="1">
    <citation type="journal article" date="2020" name="bioRxiv">
        <title>Comparative genomics of Chlamydomonas.</title>
        <authorList>
            <person name="Craig R.J."/>
            <person name="Hasan A.R."/>
            <person name="Ness R.W."/>
            <person name="Keightley P.D."/>
        </authorList>
    </citation>
    <scope>NUCLEOTIDE SEQUENCE</scope>
    <source>
        <strain evidence="2">SAG 7.73</strain>
    </source>
</reference>
<proteinExistence type="predicted"/>
<evidence type="ECO:0000313" key="2">
    <source>
        <dbReference type="EMBL" id="KAG2443907.1"/>
    </source>
</evidence>
<sequence length="235" mass="23582">MLTRRSRDLLGLSRRCAAALLAPHDPLPLPQLEAAPGGRGLAGSAPGGHTEDERLQRASRLIDGVVDRVVGRLSRGDFEPRLGPLTSDSGHAGEAGGGGAAGAVTYDYEAVPRAIDIDAFRRALSSALTEHAGAVMPPGVSGGGSGGMAAAGPGHEGMADGGGGSSGTAGGAAAHELAQRLVEAAPGERRVLADRVAHTVSNDEVGRMLAEEPLPVVRSRLADMLGRGGFGRGGV</sequence>
<dbReference type="OrthoDB" id="544879at2759"/>